<dbReference type="CDD" id="cd06223">
    <property type="entry name" value="PRTases_typeI"/>
    <property type="match status" value="1"/>
</dbReference>
<dbReference type="SUPFAM" id="SSF53271">
    <property type="entry name" value="PRTase-like"/>
    <property type="match status" value="1"/>
</dbReference>
<dbReference type="RefSeq" id="WP_007899155.1">
    <property type="nucleotide sequence ID" value="NZ_JH379413.1"/>
</dbReference>
<dbReference type="InterPro" id="IPR000836">
    <property type="entry name" value="PRTase_dom"/>
</dbReference>
<dbReference type="GeneID" id="78336971"/>
<dbReference type="PANTHER" id="PTHR47505">
    <property type="entry name" value="DNA UTILIZATION PROTEIN YHGH"/>
    <property type="match status" value="1"/>
</dbReference>
<dbReference type="HOGENOM" id="CLU_054549_1_0_10"/>
<evidence type="ECO:0000313" key="3">
    <source>
        <dbReference type="Proteomes" id="UP000004407"/>
    </source>
</evidence>
<protein>
    <submittedName>
        <fullName evidence="2">ComF family protein</fullName>
    </submittedName>
</protein>
<accession>G6AXA5</accession>
<evidence type="ECO:0000256" key="1">
    <source>
        <dbReference type="ARBA" id="ARBA00008007"/>
    </source>
</evidence>
<evidence type="ECO:0000313" key="2">
    <source>
        <dbReference type="EMBL" id="EHJ40648.1"/>
    </source>
</evidence>
<dbReference type="Gene3D" id="3.40.50.2020">
    <property type="match status" value="1"/>
</dbReference>
<name>G6AXA5_9BACT</name>
<dbReference type="AlphaFoldDB" id="G6AXA5"/>
<dbReference type="InterPro" id="IPR051910">
    <property type="entry name" value="ComF/GntX_DNA_util-trans"/>
</dbReference>
<sequence>MWLDTFMPRQCKLCGCRLAEDEQTLCLSCSRKLPLTDDYLSPYDNNTARLLWGRMPVERATALTYYYPESFCALLMYKLKYGSQPDIGEWLGAYMANSFMPYALFDDIDIIVPLPIHKRRERERGYNQSHEIARGIGDISNIKVCNNIVERSRYTMSQTKLTHADRTKNVENAFTLLRPDAIEGKHVLLVDDIITTGATIAACANVLAEAEDVKISVMTVGRTHNL</sequence>
<organism evidence="2 3">
    <name type="scientific">Leyella stercorea DSM 18206</name>
    <dbReference type="NCBI Taxonomy" id="1002367"/>
    <lineage>
        <taxon>Bacteria</taxon>
        <taxon>Pseudomonadati</taxon>
        <taxon>Bacteroidota</taxon>
        <taxon>Bacteroidia</taxon>
        <taxon>Bacteroidales</taxon>
        <taxon>Prevotellaceae</taxon>
        <taxon>Leyella</taxon>
    </lineage>
</organism>
<dbReference type="Proteomes" id="UP000004407">
    <property type="component" value="Unassembled WGS sequence"/>
</dbReference>
<gene>
    <name evidence="2" type="ORF">HMPREF0673_01259</name>
</gene>
<comment type="similarity">
    <text evidence="1">Belongs to the ComF/GntX family.</text>
</comment>
<dbReference type="EMBL" id="AFZZ01000110">
    <property type="protein sequence ID" value="EHJ40648.1"/>
    <property type="molecule type" value="Genomic_DNA"/>
</dbReference>
<dbReference type="eggNOG" id="COG1040">
    <property type="taxonomic scope" value="Bacteria"/>
</dbReference>
<reference evidence="2 3" key="1">
    <citation type="submission" date="2011-08" db="EMBL/GenBank/DDBJ databases">
        <authorList>
            <person name="Weinstock G."/>
            <person name="Sodergren E."/>
            <person name="Clifton S."/>
            <person name="Fulton L."/>
            <person name="Fulton B."/>
            <person name="Courtney L."/>
            <person name="Fronick C."/>
            <person name="Harrison M."/>
            <person name="Strong C."/>
            <person name="Farmer C."/>
            <person name="Delahaunty K."/>
            <person name="Markovic C."/>
            <person name="Hall O."/>
            <person name="Minx P."/>
            <person name="Tomlinson C."/>
            <person name="Mitreva M."/>
            <person name="Hou S."/>
            <person name="Chen J."/>
            <person name="Wollam A."/>
            <person name="Pepin K.H."/>
            <person name="Johnson M."/>
            <person name="Bhonagiri V."/>
            <person name="Zhang X."/>
            <person name="Suruliraj S."/>
            <person name="Warren W."/>
            <person name="Chinwalla A."/>
            <person name="Mardis E.R."/>
            <person name="Wilson R.K."/>
        </authorList>
    </citation>
    <scope>NUCLEOTIDE SEQUENCE [LARGE SCALE GENOMIC DNA]</scope>
    <source>
        <strain evidence="2 3">DSM 18206</strain>
    </source>
</reference>
<comment type="caution">
    <text evidence="2">The sequence shown here is derived from an EMBL/GenBank/DDBJ whole genome shotgun (WGS) entry which is preliminary data.</text>
</comment>
<dbReference type="PANTHER" id="PTHR47505:SF1">
    <property type="entry name" value="DNA UTILIZATION PROTEIN YHGH"/>
    <property type="match status" value="1"/>
</dbReference>
<dbReference type="InterPro" id="IPR029057">
    <property type="entry name" value="PRTase-like"/>
</dbReference>
<dbReference type="PATRIC" id="fig|1002367.3.peg.1003"/>
<proteinExistence type="inferred from homology"/>